<dbReference type="InterPro" id="IPR007630">
    <property type="entry name" value="RNA_pol_sigma70_r4"/>
</dbReference>
<dbReference type="GO" id="GO:0006352">
    <property type="term" value="P:DNA-templated transcription initiation"/>
    <property type="evidence" value="ECO:0007669"/>
    <property type="project" value="InterPro"/>
</dbReference>
<accession>A0A9D1LYS0</accession>
<dbReference type="InterPro" id="IPR014284">
    <property type="entry name" value="RNA_pol_sigma-70_dom"/>
</dbReference>
<dbReference type="Gene3D" id="1.10.10.10">
    <property type="entry name" value="Winged helix-like DNA-binding domain superfamily/Winged helix DNA-binding domain"/>
    <property type="match status" value="2"/>
</dbReference>
<dbReference type="PANTHER" id="PTHR30603">
    <property type="entry name" value="RNA POLYMERASE SIGMA FACTOR RPO"/>
    <property type="match status" value="1"/>
</dbReference>
<dbReference type="InterPro" id="IPR000943">
    <property type="entry name" value="RNA_pol_sigma70"/>
</dbReference>
<evidence type="ECO:0000256" key="1">
    <source>
        <dbReference type="ARBA" id="ARBA00023015"/>
    </source>
</evidence>
<dbReference type="Gene3D" id="1.20.120.1810">
    <property type="match status" value="1"/>
</dbReference>
<dbReference type="AlphaFoldDB" id="A0A9D1LYS0"/>
<keyword evidence="4" id="KW-0804">Transcription</keyword>
<evidence type="ECO:0000259" key="5">
    <source>
        <dbReference type="PROSITE" id="PS00715"/>
    </source>
</evidence>
<dbReference type="SUPFAM" id="SSF88946">
    <property type="entry name" value="Sigma2 domain of RNA polymerase sigma factors"/>
    <property type="match status" value="1"/>
</dbReference>
<keyword evidence="1" id="KW-0805">Transcription regulation</keyword>
<dbReference type="PROSITE" id="PS00715">
    <property type="entry name" value="SIGMA70_1"/>
    <property type="match status" value="1"/>
</dbReference>
<protein>
    <submittedName>
        <fullName evidence="6">Sigma-70 family RNA polymerase sigma factor</fullName>
    </submittedName>
</protein>
<gene>
    <name evidence="6" type="ORF">IAD22_06010</name>
</gene>
<sequence>MENKQEIAKANLGLVHACAKRFKGRGIEYDDLFSAGCVGLLKAINNFDWDRGIKLSTYAVPVILGEIKQLFRDSGTVKVSRSLKELSLKASKISDEYLRQHGEEITVNKLAEILETEPDRVVQALNASRLPVSLNNLDRDGDEYVTDIPVDSVEEKLSEIISLRQAVKDLEEEDKKLIILRYYKHMTQTQTAKVLNITQVQVSRREKKILANLRNSLAV</sequence>
<evidence type="ECO:0000313" key="6">
    <source>
        <dbReference type="EMBL" id="HIU50549.1"/>
    </source>
</evidence>
<dbReference type="PANTHER" id="PTHR30603:SF17">
    <property type="entry name" value="RNA POLYMERASE SIGMA-G FACTOR"/>
    <property type="match status" value="1"/>
</dbReference>
<dbReference type="InterPro" id="IPR007627">
    <property type="entry name" value="RNA_pol_sigma70_r2"/>
</dbReference>
<dbReference type="NCBIfam" id="TIGR02937">
    <property type="entry name" value="sigma70-ECF"/>
    <property type="match status" value="1"/>
</dbReference>
<reference evidence="6" key="2">
    <citation type="journal article" date="2021" name="PeerJ">
        <title>Extensive microbial diversity within the chicken gut microbiome revealed by metagenomics and culture.</title>
        <authorList>
            <person name="Gilroy R."/>
            <person name="Ravi A."/>
            <person name="Getino M."/>
            <person name="Pursley I."/>
            <person name="Horton D.L."/>
            <person name="Alikhan N.F."/>
            <person name="Baker D."/>
            <person name="Gharbi K."/>
            <person name="Hall N."/>
            <person name="Watson M."/>
            <person name="Adriaenssens E.M."/>
            <person name="Foster-Nyarko E."/>
            <person name="Jarju S."/>
            <person name="Secka A."/>
            <person name="Antonio M."/>
            <person name="Oren A."/>
            <person name="Chaudhuri R.R."/>
            <person name="La Ragione R."/>
            <person name="Hildebrand F."/>
            <person name="Pallen M.J."/>
        </authorList>
    </citation>
    <scope>NUCLEOTIDE SEQUENCE</scope>
    <source>
        <strain evidence="6">ChiGjej1B1-1684</strain>
    </source>
</reference>
<dbReference type="EMBL" id="DVNG01000088">
    <property type="protein sequence ID" value="HIU50549.1"/>
    <property type="molecule type" value="Genomic_DNA"/>
</dbReference>
<keyword evidence="2" id="KW-0731">Sigma factor</keyword>
<dbReference type="SUPFAM" id="SSF88659">
    <property type="entry name" value="Sigma3 and sigma4 domains of RNA polymerase sigma factors"/>
    <property type="match status" value="2"/>
</dbReference>
<dbReference type="InterPro" id="IPR050239">
    <property type="entry name" value="Sigma-70_RNA_pol_init_factors"/>
</dbReference>
<dbReference type="PRINTS" id="PR00046">
    <property type="entry name" value="SIGMA70FCT"/>
</dbReference>
<dbReference type="GO" id="GO:0016987">
    <property type="term" value="F:sigma factor activity"/>
    <property type="evidence" value="ECO:0007669"/>
    <property type="project" value="UniProtKB-KW"/>
</dbReference>
<reference evidence="6" key="1">
    <citation type="submission" date="2020-10" db="EMBL/GenBank/DDBJ databases">
        <authorList>
            <person name="Gilroy R."/>
        </authorList>
    </citation>
    <scope>NUCLEOTIDE SEQUENCE</scope>
    <source>
        <strain evidence="6">ChiGjej1B1-1684</strain>
    </source>
</reference>
<proteinExistence type="predicted"/>
<dbReference type="InterPro" id="IPR013325">
    <property type="entry name" value="RNA_pol_sigma_r2"/>
</dbReference>
<evidence type="ECO:0000313" key="7">
    <source>
        <dbReference type="Proteomes" id="UP000824118"/>
    </source>
</evidence>
<dbReference type="InterPro" id="IPR036388">
    <property type="entry name" value="WH-like_DNA-bd_sf"/>
</dbReference>
<comment type="caution">
    <text evidence="6">The sequence shown here is derived from an EMBL/GenBank/DDBJ whole genome shotgun (WGS) entry which is preliminary data.</text>
</comment>
<evidence type="ECO:0000256" key="3">
    <source>
        <dbReference type="ARBA" id="ARBA00023125"/>
    </source>
</evidence>
<dbReference type="GO" id="GO:0003677">
    <property type="term" value="F:DNA binding"/>
    <property type="evidence" value="ECO:0007669"/>
    <property type="project" value="UniProtKB-KW"/>
</dbReference>
<organism evidence="6 7">
    <name type="scientific">Candidatus Limousia pullorum</name>
    <dbReference type="NCBI Taxonomy" id="2840860"/>
    <lineage>
        <taxon>Bacteria</taxon>
        <taxon>Bacillati</taxon>
        <taxon>Bacillota</taxon>
        <taxon>Clostridia</taxon>
        <taxon>Eubacteriales</taxon>
        <taxon>Oscillospiraceae</taxon>
        <taxon>Oscillospiraceae incertae sedis</taxon>
        <taxon>Candidatus Limousia</taxon>
    </lineage>
</organism>
<dbReference type="Proteomes" id="UP000824118">
    <property type="component" value="Unassembled WGS sequence"/>
</dbReference>
<dbReference type="InterPro" id="IPR013324">
    <property type="entry name" value="RNA_pol_sigma_r3/r4-like"/>
</dbReference>
<name>A0A9D1LYS0_9FIRM</name>
<evidence type="ECO:0000256" key="2">
    <source>
        <dbReference type="ARBA" id="ARBA00023082"/>
    </source>
</evidence>
<dbReference type="Pfam" id="PF04545">
    <property type="entry name" value="Sigma70_r4"/>
    <property type="match status" value="1"/>
</dbReference>
<dbReference type="CDD" id="cd06171">
    <property type="entry name" value="Sigma70_r4"/>
    <property type="match status" value="1"/>
</dbReference>
<dbReference type="Pfam" id="PF04542">
    <property type="entry name" value="Sigma70_r2"/>
    <property type="match status" value="1"/>
</dbReference>
<feature type="domain" description="RNA polymerase sigma-70" evidence="5">
    <location>
        <begin position="31"/>
        <end position="44"/>
    </location>
</feature>
<evidence type="ECO:0000256" key="4">
    <source>
        <dbReference type="ARBA" id="ARBA00023163"/>
    </source>
</evidence>
<keyword evidence="3" id="KW-0238">DNA-binding</keyword>